<evidence type="ECO:0000256" key="1">
    <source>
        <dbReference type="ARBA" id="ARBA00022490"/>
    </source>
</evidence>
<dbReference type="CDD" id="cd02163">
    <property type="entry name" value="PPAT"/>
    <property type="match status" value="1"/>
</dbReference>
<dbReference type="GO" id="GO:0004595">
    <property type="term" value="F:pantetheine-phosphate adenylyltransferase activity"/>
    <property type="evidence" value="ECO:0007669"/>
    <property type="project" value="UniProtKB-UniRule"/>
</dbReference>
<feature type="binding site" evidence="9">
    <location>
        <position position="98"/>
    </location>
    <ligand>
        <name>substrate</name>
    </ligand>
</feature>
<proteinExistence type="inferred from homology"/>
<feature type="binding site" evidence="9">
    <location>
        <position position="49"/>
    </location>
    <ligand>
        <name>substrate</name>
    </ligand>
</feature>
<gene>
    <name evidence="9" type="primary">coaD</name>
    <name evidence="11" type="ORF">EHO51_08310</name>
</gene>
<evidence type="ECO:0000256" key="9">
    <source>
        <dbReference type="HAMAP-Rule" id="MF_00151"/>
    </source>
</evidence>
<evidence type="ECO:0000313" key="11">
    <source>
        <dbReference type="EMBL" id="AZG76726.1"/>
    </source>
</evidence>
<dbReference type="InterPro" id="IPR004821">
    <property type="entry name" value="Cyt_trans-like"/>
</dbReference>
<keyword evidence="6 9" id="KW-0460">Magnesium</keyword>
<dbReference type="PRINTS" id="PR01020">
    <property type="entry name" value="LPSBIOSNTHSS"/>
</dbReference>
<dbReference type="AlphaFoldDB" id="A0A3G8M460"/>
<dbReference type="NCBIfam" id="TIGR00125">
    <property type="entry name" value="cyt_tran_rel"/>
    <property type="match status" value="1"/>
</dbReference>
<dbReference type="UniPathway" id="UPA00241">
    <property type="reaction ID" value="UER00355"/>
</dbReference>
<dbReference type="RefSeq" id="WP_124738491.1">
    <property type="nucleotide sequence ID" value="NZ_CP034086.1"/>
</dbReference>
<feature type="binding site" evidence="9">
    <location>
        <position position="25"/>
    </location>
    <ligand>
        <name>ATP</name>
        <dbReference type="ChEBI" id="CHEBI:30616"/>
    </ligand>
</feature>
<name>A0A3G8M460_9HYPH</name>
<dbReference type="Proteomes" id="UP000273982">
    <property type="component" value="Chromosome"/>
</dbReference>
<evidence type="ECO:0000313" key="12">
    <source>
        <dbReference type="Proteomes" id="UP000273982"/>
    </source>
</evidence>
<feature type="binding site" evidence="9">
    <location>
        <begin position="99"/>
        <end position="101"/>
    </location>
    <ligand>
        <name>ATP</name>
        <dbReference type="ChEBI" id="CHEBI:30616"/>
    </ligand>
</feature>
<dbReference type="Pfam" id="PF01467">
    <property type="entry name" value="CTP_transf_like"/>
    <property type="match status" value="1"/>
</dbReference>
<dbReference type="GO" id="GO:0005737">
    <property type="term" value="C:cytoplasm"/>
    <property type="evidence" value="ECO:0007669"/>
    <property type="project" value="UniProtKB-SubCell"/>
</dbReference>
<keyword evidence="7 9" id="KW-0173">Coenzyme A biosynthesis</keyword>
<evidence type="ECO:0000259" key="10">
    <source>
        <dbReference type="Pfam" id="PF01467"/>
    </source>
</evidence>
<feature type="domain" description="Cytidyltransferase-like" evidence="10">
    <location>
        <begin position="13"/>
        <end position="144"/>
    </location>
</feature>
<dbReference type="InterPro" id="IPR014729">
    <property type="entry name" value="Rossmann-like_a/b/a_fold"/>
</dbReference>
<keyword evidence="5 9" id="KW-0067">ATP-binding</keyword>
<comment type="subunit">
    <text evidence="9">Homohexamer.</text>
</comment>
<comment type="pathway">
    <text evidence="9">Cofactor biosynthesis; coenzyme A biosynthesis; CoA from (R)-pantothenate: step 4/5.</text>
</comment>
<dbReference type="Gene3D" id="3.40.50.620">
    <property type="entry name" value="HUPs"/>
    <property type="match status" value="1"/>
</dbReference>
<evidence type="ECO:0000256" key="2">
    <source>
        <dbReference type="ARBA" id="ARBA00022679"/>
    </source>
</evidence>
<dbReference type="PANTHER" id="PTHR21342:SF1">
    <property type="entry name" value="PHOSPHOPANTETHEINE ADENYLYLTRANSFERASE"/>
    <property type="match status" value="1"/>
</dbReference>
<evidence type="ECO:0000256" key="3">
    <source>
        <dbReference type="ARBA" id="ARBA00022695"/>
    </source>
</evidence>
<feature type="binding site" evidence="9">
    <location>
        <begin position="134"/>
        <end position="140"/>
    </location>
    <ligand>
        <name>ATP</name>
        <dbReference type="ChEBI" id="CHEBI:30616"/>
    </ligand>
</feature>
<reference evidence="11 12" key="1">
    <citation type="submission" date="2018-11" db="EMBL/GenBank/DDBJ databases">
        <title>Genome squencing of methanotrophic bacteria isolated from alkaline groundwater in Korea.</title>
        <authorList>
            <person name="Nguyen L.N."/>
        </authorList>
    </citation>
    <scope>NUCLEOTIDE SEQUENCE [LARGE SCALE GENOMIC DNA]</scope>
    <source>
        <strain evidence="11 12">GW6</strain>
    </source>
</reference>
<feature type="binding site" evidence="9">
    <location>
        <position position="84"/>
    </location>
    <ligand>
        <name>substrate</name>
    </ligand>
</feature>
<evidence type="ECO:0000256" key="7">
    <source>
        <dbReference type="ARBA" id="ARBA00022993"/>
    </source>
</evidence>
<dbReference type="InterPro" id="IPR001980">
    <property type="entry name" value="PPAT"/>
</dbReference>
<protein>
    <recommendedName>
        <fullName evidence="9">Phosphopantetheine adenylyltransferase</fullName>
        <ecNumber evidence="9">2.7.7.3</ecNumber>
    </recommendedName>
    <alternativeName>
        <fullName evidence="9">Dephospho-CoA pyrophosphorylase</fullName>
    </alternativeName>
    <alternativeName>
        <fullName evidence="9">Pantetheine-phosphate adenylyltransferase</fullName>
        <shortName evidence="9">PPAT</shortName>
    </alternativeName>
</protein>
<keyword evidence="2 9" id="KW-0808">Transferase</keyword>
<comment type="catalytic activity">
    <reaction evidence="8 9">
        <text>(R)-4'-phosphopantetheine + ATP + H(+) = 3'-dephospho-CoA + diphosphate</text>
        <dbReference type="Rhea" id="RHEA:19801"/>
        <dbReference type="ChEBI" id="CHEBI:15378"/>
        <dbReference type="ChEBI" id="CHEBI:30616"/>
        <dbReference type="ChEBI" id="CHEBI:33019"/>
        <dbReference type="ChEBI" id="CHEBI:57328"/>
        <dbReference type="ChEBI" id="CHEBI:61723"/>
        <dbReference type="EC" id="2.7.7.3"/>
    </reaction>
</comment>
<keyword evidence="4 9" id="KW-0547">Nucleotide-binding</keyword>
<feature type="binding site" evidence="9">
    <location>
        <position position="17"/>
    </location>
    <ligand>
        <name>substrate</name>
    </ligand>
</feature>
<sequence length="174" mass="18298">MTDAPVTTARTALYPGTFDPLTFGHLDVMAQGGALFDRIVVAIGVHHGKEPWLSFDERAAVIREACAGLGASCGFAVAGFDGLVVEAARQHGACAILRGLRDCADFDYEMQMAGMNGTLAPDIHTVFMPASPRLRHVSGTFVRQIAALGGDVSAFAPAVSVAALKRAIKRRGNT</sequence>
<dbReference type="EC" id="2.7.7.3" evidence="9"/>
<dbReference type="SUPFAM" id="SSF52374">
    <property type="entry name" value="Nucleotidylyl transferase"/>
    <property type="match status" value="1"/>
</dbReference>
<evidence type="ECO:0000256" key="6">
    <source>
        <dbReference type="ARBA" id="ARBA00022842"/>
    </source>
</evidence>
<comment type="function">
    <text evidence="9">Reversibly transfers an adenylyl group from ATP to 4'-phosphopantetheine, yielding dephospho-CoA (dPCoA) and pyrophosphate.</text>
</comment>
<dbReference type="HAMAP" id="MF_00151">
    <property type="entry name" value="PPAT_bact"/>
    <property type="match status" value="1"/>
</dbReference>
<dbReference type="EMBL" id="CP034086">
    <property type="protein sequence ID" value="AZG76726.1"/>
    <property type="molecule type" value="Genomic_DNA"/>
</dbReference>
<dbReference type="PANTHER" id="PTHR21342">
    <property type="entry name" value="PHOSPHOPANTETHEINE ADENYLYLTRANSFERASE"/>
    <property type="match status" value="1"/>
</dbReference>
<feature type="binding site" evidence="9">
    <location>
        <position position="109"/>
    </location>
    <ligand>
        <name>ATP</name>
        <dbReference type="ChEBI" id="CHEBI:30616"/>
    </ligand>
</feature>
<comment type="subcellular location">
    <subcellularLocation>
        <location evidence="9">Cytoplasm</location>
    </subcellularLocation>
</comment>
<feature type="binding site" evidence="9">
    <location>
        <begin position="17"/>
        <end position="18"/>
    </location>
    <ligand>
        <name>ATP</name>
        <dbReference type="ChEBI" id="CHEBI:30616"/>
    </ligand>
</feature>
<keyword evidence="1 9" id="KW-0963">Cytoplasm</keyword>
<evidence type="ECO:0000256" key="8">
    <source>
        <dbReference type="ARBA" id="ARBA00029346"/>
    </source>
</evidence>
<dbReference type="NCBIfam" id="TIGR01510">
    <property type="entry name" value="coaD_prev_kdtB"/>
    <property type="match status" value="1"/>
</dbReference>
<dbReference type="KEGG" id="mros:EHO51_08310"/>
<evidence type="ECO:0000256" key="5">
    <source>
        <dbReference type="ARBA" id="ARBA00022840"/>
    </source>
</evidence>
<feature type="site" description="Transition state stabilizer" evidence="9">
    <location>
        <position position="25"/>
    </location>
</feature>
<comment type="similarity">
    <text evidence="9">Belongs to the bacterial CoaD family.</text>
</comment>
<organism evidence="11 12">
    <name type="scientific">Methylocystis rosea</name>
    <dbReference type="NCBI Taxonomy" id="173366"/>
    <lineage>
        <taxon>Bacteria</taxon>
        <taxon>Pseudomonadati</taxon>
        <taxon>Pseudomonadota</taxon>
        <taxon>Alphaproteobacteria</taxon>
        <taxon>Hyphomicrobiales</taxon>
        <taxon>Methylocystaceae</taxon>
        <taxon>Methylocystis</taxon>
    </lineage>
</organism>
<comment type="cofactor">
    <cofactor evidence="9">
        <name>Mg(2+)</name>
        <dbReference type="ChEBI" id="CHEBI:18420"/>
    </cofactor>
</comment>
<dbReference type="GO" id="GO:0015937">
    <property type="term" value="P:coenzyme A biosynthetic process"/>
    <property type="evidence" value="ECO:0007669"/>
    <property type="project" value="UniProtKB-UniRule"/>
</dbReference>
<evidence type="ECO:0000256" key="4">
    <source>
        <dbReference type="ARBA" id="ARBA00022741"/>
    </source>
</evidence>
<accession>A0A3G8M460</accession>
<keyword evidence="3 9" id="KW-0548">Nucleotidyltransferase</keyword>
<dbReference type="GO" id="GO:0005524">
    <property type="term" value="F:ATP binding"/>
    <property type="evidence" value="ECO:0007669"/>
    <property type="project" value="UniProtKB-KW"/>
</dbReference>